<name>A0A9D2NCH6_9FIRM</name>
<dbReference type="Pfam" id="PF04167">
    <property type="entry name" value="DUF402"/>
    <property type="match status" value="1"/>
</dbReference>
<feature type="domain" description="DUF402" evidence="1">
    <location>
        <begin position="9"/>
        <end position="146"/>
    </location>
</feature>
<evidence type="ECO:0000313" key="2">
    <source>
        <dbReference type="EMBL" id="HJC22901.1"/>
    </source>
</evidence>
<accession>A0A9D2NCH6</accession>
<evidence type="ECO:0000259" key="1">
    <source>
        <dbReference type="Pfam" id="PF04167"/>
    </source>
</evidence>
<sequence length="174" mass="19669">MTVSALYRRRLIPEECVRLKDDVILQNEPGLLVTSWKALKPRPDLSHGFSCYYLDEGYKISRFYAADGSLLYHYCDIISASYLPESGSLIVTDLLADVIIYPDGFVKVVDLEEMADALEAGVLDIPLLRTALRSLNRLLQDIYAGKLPELSRPMERFDTEFSFSCINTGALQEH</sequence>
<reference evidence="2" key="1">
    <citation type="journal article" date="2021" name="PeerJ">
        <title>Extensive microbial diversity within the chicken gut microbiome revealed by metagenomics and culture.</title>
        <authorList>
            <person name="Gilroy R."/>
            <person name="Ravi A."/>
            <person name="Getino M."/>
            <person name="Pursley I."/>
            <person name="Horton D.L."/>
            <person name="Alikhan N.F."/>
            <person name="Baker D."/>
            <person name="Gharbi K."/>
            <person name="Hall N."/>
            <person name="Watson M."/>
            <person name="Adriaenssens E.M."/>
            <person name="Foster-Nyarko E."/>
            <person name="Jarju S."/>
            <person name="Secka A."/>
            <person name="Antonio M."/>
            <person name="Oren A."/>
            <person name="Chaudhuri R.R."/>
            <person name="La Ragione R."/>
            <person name="Hildebrand F."/>
            <person name="Pallen M.J."/>
        </authorList>
    </citation>
    <scope>NUCLEOTIDE SEQUENCE</scope>
    <source>
        <strain evidence="2">USAMLcec2-132</strain>
    </source>
</reference>
<comment type="caution">
    <text evidence="2">The sequence shown here is derived from an EMBL/GenBank/DDBJ whole genome shotgun (WGS) entry which is preliminary data.</text>
</comment>
<evidence type="ECO:0000313" key="3">
    <source>
        <dbReference type="Proteomes" id="UP000823891"/>
    </source>
</evidence>
<gene>
    <name evidence="2" type="ORF">H9761_04255</name>
</gene>
<dbReference type="InterPro" id="IPR007295">
    <property type="entry name" value="DUF402"/>
</dbReference>
<dbReference type="Proteomes" id="UP000823891">
    <property type="component" value="Unassembled WGS sequence"/>
</dbReference>
<dbReference type="SUPFAM" id="SSF159234">
    <property type="entry name" value="FomD-like"/>
    <property type="match status" value="1"/>
</dbReference>
<proteinExistence type="predicted"/>
<protein>
    <submittedName>
        <fullName evidence="2">DUF402 domain-containing protein</fullName>
    </submittedName>
</protein>
<dbReference type="InterPro" id="IPR035930">
    <property type="entry name" value="FomD-like_sf"/>
</dbReference>
<dbReference type="Gene3D" id="2.40.380.10">
    <property type="entry name" value="FomD-like"/>
    <property type="match status" value="1"/>
</dbReference>
<dbReference type="EMBL" id="DWWS01000018">
    <property type="protein sequence ID" value="HJC22901.1"/>
    <property type="molecule type" value="Genomic_DNA"/>
</dbReference>
<organism evidence="2 3">
    <name type="scientific">Candidatus Eisenbergiella merdavium</name>
    <dbReference type="NCBI Taxonomy" id="2838551"/>
    <lineage>
        <taxon>Bacteria</taxon>
        <taxon>Bacillati</taxon>
        <taxon>Bacillota</taxon>
        <taxon>Clostridia</taxon>
        <taxon>Lachnospirales</taxon>
        <taxon>Lachnospiraceae</taxon>
        <taxon>Eisenbergiella</taxon>
    </lineage>
</organism>
<reference evidence="2" key="2">
    <citation type="submission" date="2021-04" db="EMBL/GenBank/DDBJ databases">
        <authorList>
            <person name="Gilroy R."/>
        </authorList>
    </citation>
    <scope>NUCLEOTIDE SEQUENCE</scope>
    <source>
        <strain evidence="2">USAMLcec2-132</strain>
    </source>
</reference>
<dbReference type="AlphaFoldDB" id="A0A9D2NCH6"/>